<reference evidence="7" key="3">
    <citation type="submission" date="2019-06" db="EMBL/GenBank/DDBJ databases">
        <authorList>
            <person name="Poynton C."/>
            <person name="Hasenbein S."/>
            <person name="Benoit J.B."/>
            <person name="Sepulveda M.S."/>
            <person name="Poelchau M.F."/>
            <person name="Murali S.C."/>
            <person name="Chen S."/>
            <person name="Glastad K.M."/>
            <person name="Werren J.H."/>
            <person name="Vineis J.H."/>
            <person name="Bowen J.L."/>
            <person name="Friedrich M."/>
            <person name="Jones J."/>
            <person name="Robertson H.M."/>
            <person name="Feyereisen R."/>
            <person name="Mechler-Hickson A."/>
            <person name="Mathers N."/>
            <person name="Lee C.E."/>
            <person name="Colbourne J.K."/>
            <person name="Biales A."/>
            <person name="Johnston J.S."/>
            <person name="Wellborn G.A."/>
            <person name="Rosendale A.J."/>
            <person name="Cridge A.G."/>
            <person name="Munoz-Torres M.C."/>
            <person name="Bain P.A."/>
            <person name="Manny A.R."/>
            <person name="Major K.M."/>
            <person name="Lambert F.N."/>
            <person name="Vulpe C.D."/>
            <person name="Tuck P."/>
            <person name="Blalock B.J."/>
            <person name="Lin Y.-Y."/>
            <person name="Smith M.E."/>
            <person name="Ochoa-Acuna H."/>
            <person name="Chen M.-J.M."/>
            <person name="Childers C.P."/>
            <person name="Qu J."/>
            <person name="Dugan S."/>
            <person name="Lee S.L."/>
            <person name="Chao H."/>
            <person name="Dinh H."/>
            <person name="Han Y."/>
            <person name="Doddapaneni H."/>
            <person name="Worley K.C."/>
            <person name="Muzny D.M."/>
            <person name="Gibbs R.A."/>
            <person name="Richards S."/>
        </authorList>
    </citation>
    <scope>NUCLEOTIDE SEQUENCE</scope>
    <source>
        <strain evidence="7">HAZT.00-mixed</strain>
        <tissue evidence="7">Whole organism</tissue>
    </source>
</reference>
<reference evidence="7" key="1">
    <citation type="submission" date="2014-08" db="EMBL/GenBank/DDBJ databases">
        <authorList>
            <person name="Murali S."/>
            <person name="Richards S."/>
            <person name="Bandaranaike D."/>
            <person name="Bellair M."/>
            <person name="Blankenburg K."/>
            <person name="Chao H."/>
            <person name="Dinh H."/>
            <person name="Doddapaneni H."/>
            <person name="Dugan-Rocha S."/>
            <person name="Elkadiri S."/>
            <person name="Gnanaolivu R."/>
            <person name="Hughes D."/>
            <person name="Lee S."/>
            <person name="Li M."/>
            <person name="Ming W."/>
            <person name="Munidasa M."/>
            <person name="Muniz J."/>
            <person name="Nguyen L."/>
            <person name="Osuji N."/>
            <person name="Pu L.-L."/>
            <person name="Puazo M."/>
            <person name="Skinner E."/>
            <person name="Qu C."/>
            <person name="Quiroz J."/>
            <person name="Raj R."/>
            <person name="Weissenberger G."/>
            <person name="Xin Y."/>
            <person name="Zou X."/>
            <person name="Han Y."/>
            <person name="Worley K."/>
            <person name="Muzny D."/>
            <person name="Gibbs R."/>
        </authorList>
    </citation>
    <scope>NUCLEOTIDE SEQUENCE</scope>
    <source>
        <strain evidence="7">HAZT.00-mixed</strain>
        <tissue evidence="7">Whole organism</tissue>
    </source>
</reference>
<organism evidence="7">
    <name type="scientific">Hyalella azteca</name>
    <name type="common">Amphipod</name>
    <dbReference type="NCBI Taxonomy" id="294128"/>
    <lineage>
        <taxon>Eukaryota</taxon>
        <taxon>Metazoa</taxon>
        <taxon>Ecdysozoa</taxon>
        <taxon>Arthropoda</taxon>
        <taxon>Crustacea</taxon>
        <taxon>Multicrustacea</taxon>
        <taxon>Malacostraca</taxon>
        <taxon>Eumalacostraca</taxon>
        <taxon>Peracarida</taxon>
        <taxon>Amphipoda</taxon>
        <taxon>Senticaudata</taxon>
        <taxon>Talitrida</taxon>
        <taxon>Talitroidea</taxon>
        <taxon>Hyalellidae</taxon>
        <taxon>Hyalella</taxon>
    </lineage>
</organism>
<comment type="subcellular location">
    <subcellularLocation>
        <location evidence="1">Membrane</location>
        <topology evidence="1">Multi-pass membrane protein</topology>
    </subcellularLocation>
</comment>
<keyword evidence="6" id="KW-0862">Zinc</keyword>
<reference evidence="7" key="2">
    <citation type="journal article" date="2018" name="Environ. Sci. Technol.">
        <title>The Toxicogenome of Hyalella azteca: A Model for Sediment Ecotoxicology and Evolutionary Toxicology.</title>
        <authorList>
            <person name="Poynton H.C."/>
            <person name="Hasenbein S."/>
            <person name="Benoit J.B."/>
            <person name="Sepulveda M.S."/>
            <person name="Poelchau M.F."/>
            <person name="Hughes D.S.T."/>
            <person name="Murali S.C."/>
            <person name="Chen S."/>
            <person name="Glastad K.M."/>
            <person name="Goodisman M.A.D."/>
            <person name="Werren J.H."/>
            <person name="Vineis J.H."/>
            <person name="Bowen J.L."/>
            <person name="Friedrich M."/>
            <person name="Jones J."/>
            <person name="Robertson H.M."/>
            <person name="Feyereisen R."/>
            <person name="Mechler-Hickson A."/>
            <person name="Mathers N."/>
            <person name="Lee C.E."/>
            <person name="Colbourne J.K."/>
            <person name="Biales A."/>
            <person name="Johnston J.S."/>
            <person name="Wellborn G.A."/>
            <person name="Rosendale A.J."/>
            <person name="Cridge A.G."/>
            <person name="Munoz-Torres M.C."/>
            <person name="Bain P.A."/>
            <person name="Manny A.R."/>
            <person name="Major K.M."/>
            <person name="Lambert F.N."/>
            <person name="Vulpe C.D."/>
            <person name="Tuck P."/>
            <person name="Blalock B.J."/>
            <person name="Lin Y.Y."/>
            <person name="Smith M.E."/>
            <person name="Ochoa-Acuna H."/>
            <person name="Chen M.M."/>
            <person name="Childers C.P."/>
            <person name="Qu J."/>
            <person name="Dugan S."/>
            <person name="Lee S.L."/>
            <person name="Chao H."/>
            <person name="Dinh H."/>
            <person name="Han Y."/>
            <person name="Doddapaneni H."/>
            <person name="Worley K.C."/>
            <person name="Muzny D.M."/>
            <person name="Gibbs R.A."/>
            <person name="Richards S."/>
        </authorList>
    </citation>
    <scope>NUCLEOTIDE SEQUENCE</scope>
    <source>
        <strain evidence="7">HAZT.00-mixed</strain>
        <tissue evidence="7">Whole organism</tissue>
    </source>
</reference>
<dbReference type="InterPro" id="IPR004254">
    <property type="entry name" value="AdipoR/HlyIII-related"/>
</dbReference>
<evidence type="ECO:0000256" key="5">
    <source>
        <dbReference type="ARBA" id="ARBA00023136"/>
    </source>
</evidence>
<sequence>MRAASACVRLSSSGGGNPEGLRHIFLQDFLAVLGGFVGALRIPEKWIPGRLDMLANSHHIMHVVVVWAVYHLHQGAILDLVWLSKNPQCPGLMEPSSLL</sequence>
<keyword evidence="6" id="KW-0479">Metal-binding</keyword>
<dbReference type="OrthoDB" id="535992at2759"/>
<dbReference type="Proteomes" id="UP000711488">
    <property type="component" value="Unassembled WGS sequence"/>
</dbReference>
<comment type="similarity">
    <text evidence="2">Belongs to the ADIPOR family.</text>
</comment>
<evidence type="ECO:0000256" key="2">
    <source>
        <dbReference type="ARBA" id="ARBA00007018"/>
    </source>
</evidence>
<dbReference type="GO" id="GO:0046872">
    <property type="term" value="F:metal ion binding"/>
    <property type="evidence" value="ECO:0007669"/>
    <property type="project" value="UniProtKB-KW"/>
</dbReference>
<keyword evidence="5" id="KW-0472">Membrane</keyword>
<dbReference type="Pfam" id="PF03006">
    <property type="entry name" value="HlyIII"/>
    <property type="match status" value="1"/>
</dbReference>
<comment type="caution">
    <text evidence="7">The sequence shown here is derived from an EMBL/GenBank/DDBJ whole genome shotgun (WGS) entry which is preliminary data.</text>
</comment>
<evidence type="ECO:0000256" key="4">
    <source>
        <dbReference type="ARBA" id="ARBA00022989"/>
    </source>
</evidence>
<evidence type="ECO:0000256" key="3">
    <source>
        <dbReference type="ARBA" id="ARBA00022692"/>
    </source>
</evidence>
<feature type="binding site" evidence="6">
    <location>
        <position position="58"/>
    </location>
    <ligand>
        <name>Zn(2+)</name>
        <dbReference type="ChEBI" id="CHEBI:29105"/>
    </ligand>
</feature>
<feature type="binding site" evidence="6">
    <location>
        <position position="62"/>
    </location>
    <ligand>
        <name>Zn(2+)</name>
        <dbReference type="ChEBI" id="CHEBI:29105"/>
    </ligand>
</feature>
<evidence type="ECO:0000313" key="7">
    <source>
        <dbReference type="EMBL" id="KAA0186301.1"/>
    </source>
</evidence>
<evidence type="ECO:0008006" key="8">
    <source>
        <dbReference type="Google" id="ProtNLM"/>
    </source>
</evidence>
<name>A0A6A0GS10_HYAAZ</name>
<dbReference type="EMBL" id="JQDR03015661">
    <property type="protein sequence ID" value="KAA0186301.1"/>
    <property type="molecule type" value="Genomic_DNA"/>
</dbReference>
<evidence type="ECO:0000256" key="6">
    <source>
        <dbReference type="PIRSR" id="PIRSR604254-1"/>
    </source>
</evidence>
<accession>A0A6A0GS10</accession>
<evidence type="ECO:0000256" key="1">
    <source>
        <dbReference type="ARBA" id="ARBA00004141"/>
    </source>
</evidence>
<dbReference type="GO" id="GO:0016020">
    <property type="term" value="C:membrane"/>
    <property type="evidence" value="ECO:0007669"/>
    <property type="project" value="UniProtKB-SubCell"/>
</dbReference>
<keyword evidence="3" id="KW-0812">Transmembrane</keyword>
<keyword evidence="4" id="KW-1133">Transmembrane helix</keyword>
<proteinExistence type="inferred from homology"/>
<protein>
    <recommendedName>
        <fullName evidence="8">Progestin and adipoQ receptor family member 4</fullName>
    </recommendedName>
</protein>
<gene>
    <name evidence="7" type="ORF">HAZT_HAZT000754</name>
</gene>
<dbReference type="AlphaFoldDB" id="A0A6A0GS10"/>